<dbReference type="InterPro" id="IPR043502">
    <property type="entry name" value="DNA/RNA_pol_sf"/>
</dbReference>
<dbReference type="PANTHER" id="PTHR34047:SF8">
    <property type="entry name" value="PROTEIN YKFC"/>
    <property type="match status" value="1"/>
</dbReference>
<dbReference type="PANTHER" id="PTHR34047">
    <property type="entry name" value="NUCLEAR INTRON MATURASE 1, MITOCHONDRIAL-RELATED"/>
    <property type="match status" value="1"/>
</dbReference>
<dbReference type="InterPro" id="IPR000477">
    <property type="entry name" value="RT_dom"/>
</dbReference>
<dbReference type="CDD" id="cd00085">
    <property type="entry name" value="HNHc"/>
    <property type="match status" value="1"/>
</dbReference>
<dbReference type="AlphaFoldDB" id="A0A2X3IFZ3"/>
<dbReference type="CDD" id="cd01651">
    <property type="entry name" value="RT_G2_intron"/>
    <property type="match status" value="1"/>
</dbReference>
<organism evidence="2 4">
    <name type="scientific">Clostridium perfringens</name>
    <dbReference type="NCBI Taxonomy" id="1502"/>
    <lineage>
        <taxon>Bacteria</taxon>
        <taxon>Bacillati</taxon>
        <taxon>Bacillota</taxon>
        <taxon>Clostridia</taxon>
        <taxon>Eubacteriales</taxon>
        <taxon>Clostridiaceae</taxon>
        <taxon>Clostridium</taxon>
    </lineage>
</organism>
<dbReference type="Proteomes" id="UP000250234">
    <property type="component" value="Unassembled WGS sequence"/>
</dbReference>
<keyword evidence="2" id="KW-0695">RNA-directed DNA polymerase</keyword>
<keyword evidence="2" id="KW-0808">Transferase</keyword>
<evidence type="ECO:0000313" key="4">
    <source>
        <dbReference type="Proteomes" id="UP000250234"/>
    </source>
</evidence>
<dbReference type="Gene3D" id="1.10.30.50">
    <property type="match status" value="1"/>
</dbReference>
<name>A0A2X3IFZ3_CLOPF</name>
<proteinExistence type="predicted"/>
<evidence type="ECO:0000313" key="2">
    <source>
        <dbReference type="EMBL" id="SQC85117.1"/>
    </source>
</evidence>
<feature type="domain" description="Reverse transcriptase" evidence="1">
    <location>
        <begin position="192"/>
        <end position="256"/>
    </location>
</feature>
<dbReference type="Pfam" id="PF00078">
    <property type="entry name" value="RVT_1"/>
    <property type="match status" value="2"/>
</dbReference>
<protein>
    <submittedName>
        <fullName evidence="2">Group II intron reverse transcriptase/maturase</fullName>
    </submittedName>
</protein>
<evidence type="ECO:0000313" key="3">
    <source>
        <dbReference type="EMBL" id="SQC85545.1"/>
    </source>
</evidence>
<evidence type="ECO:0000259" key="1">
    <source>
        <dbReference type="Pfam" id="PF00078"/>
    </source>
</evidence>
<dbReference type="EMBL" id="UAWO01000008">
    <property type="protein sequence ID" value="SQC85545.1"/>
    <property type="molecule type" value="Genomic_DNA"/>
</dbReference>
<gene>
    <name evidence="2" type="primary">ltrA_1</name>
    <name evidence="3" type="synonym">ltrA_2</name>
    <name evidence="2" type="ORF">NCTC8081_02921</name>
    <name evidence="3" type="ORF">NCTC8081_03339</name>
</gene>
<dbReference type="InterPro" id="IPR003615">
    <property type="entry name" value="HNH_nuc"/>
</dbReference>
<keyword evidence="2" id="KW-0548">Nucleotidyltransferase</keyword>
<accession>A0A2X3IFZ3</accession>
<reference evidence="2 4" key="1">
    <citation type="submission" date="2018-06" db="EMBL/GenBank/DDBJ databases">
        <authorList>
            <consortium name="Pathogen Informatics"/>
            <person name="Doyle S."/>
        </authorList>
    </citation>
    <scope>NUCLEOTIDE SEQUENCE [LARGE SCALE GENOMIC DNA]</scope>
    <source>
        <strain evidence="2 4">NCTC8081</strain>
    </source>
</reference>
<dbReference type="SUPFAM" id="SSF56672">
    <property type="entry name" value="DNA/RNA polymerases"/>
    <property type="match status" value="1"/>
</dbReference>
<dbReference type="EMBL" id="UAWO01000005">
    <property type="protein sequence ID" value="SQC85117.1"/>
    <property type="molecule type" value="Genomic_DNA"/>
</dbReference>
<sequence length="529" mass="62395">MNKYRYFDYYQMTEIFDNLYEKSKNNKRFNKLHGIIASENNIKLAFRMIKTNHGSKTSGIDKMTIKDIKETDIENYIPKIKERLENYKSKKIRRVWIPKGINDRRPLGIPTIEDRIIQQAIKQVIEPICEAKFHNHSYGFRPNRSTAHALARVNYLINQAGFYYTVDLDIKSFFDNVNHNKSNVYRALNNSRLKKVFIVRYADDIKIMCKSYNEAKRILIASKRWLSIRLGLDVSDEKTKIINLRKQYSEFLGFKIKAKRKGKTLMGYYSHSRIKNKNVLKIQNEISQKVKMVQKYPTCENVNSLNSLILGTQLYFRYATHMIYDIDKIAYSVKRLMHSRFKGISKYKIPTETTKTYEKLYSGCRAKTWIIKGLPIYPLSYVQHKSAMSFTQDICDYTKSGRNKSTKRLINETEYSIKLLSKNYIKNRSVEYNDNRISRASMCLMNCEITKLELDIDTLHCHHVTPVQYGGDDKYSNLLIVHKDIHKLIHATQKETIEKYIYLVKNKKSLNKINKLRGFCKLEKLNIIL</sequence>
<dbReference type="RefSeq" id="WP_111946331.1">
    <property type="nucleotide sequence ID" value="NZ_CATNYA010000039.1"/>
</dbReference>
<dbReference type="InterPro" id="IPR051083">
    <property type="entry name" value="GrpII_Intron_Splice-Mob/Def"/>
</dbReference>
<dbReference type="GO" id="GO:0003964">
    <property type="term" value="F:RNA-directed DNA polymerase activity"/>
    <property type="evidence" value="ECO:0007669"/>
    <property type="project" value="UniProtKB-KW"/>
</dbReference>
<feature type="domain" description="Reverse transcriptase" evidence="1">
    <location>
        <begin position="97"/>
        <end position="181"/>
    </location>
</feature>